<dbReference type="OrthoDB" id="8163301at2"/>
<dbReference type="EMBL" id="CP029550">
    <property type="protein sequence ID" value="AWN43075.1"/>
    <property type="molecule type" value="Genomic_DNA"/>
</dbReference>
<organism evidence="1 2">
    <name type="scientific">Methylobacterium durans</name>
    <dbReference type="NCBI Taxonomy" id="2202825"/>
    <lineage>
        <taxon>Bacteria</taxon>
        <taxon>Pseudomonadati</taxon>
        <taxon>Pseudomonadota</taxon>
        <taxon>Alphaproteobacteria</taxon>
        <taxon>Hyphomicrobiales</taxon>
        <taxon>Methylobacteriaceae</taxon>
        <taxon>Methylobacterium</taxon>
    </lineage>
</organism>
<dbReference type="RefSeq" id="WP_109893524.1">
    <property type="nucleotide sequence ID" value="NZ_CP029550.1"/>
</dbReference>
<name>A0A2U8WA99_9HYPH</name>
<evidence type="ECO:0000313" key="2">
    <source>
        <dbReference type="Proteomes" id="UP000245926"/>
    </source>
</evidence>
<gene>
    <name evidence="1" type="ORF">DK389_24520</name>
</gene>
<keyword evidence="2" id="KW-1185">Reference proteome</keyword>
<evidence type="ECO:0000313" key="1">
    <source>
        <dbReference type="EMBL" id="AWN43075.1"/>
    </source>
</evidence>
<accession>A0A2U8WA99</accession>
<protein>
    <submittedName>
        <fullName evidence="1">Uncharacterized protein</fullName>
    </submittedName>
</protein>
<dbReference type="AlphaFoldDB" id="A0A2U8WA99"/>
<reference evidence="2" key="1">
    <citation type="submission" date="2018-05" db="EMBL/GenBank/DDBJ databases">
        <title>Complete Genome Sequence of Methylobacterium sp. 17SD2-17.</title>
        <authorList>
            <person name="Srinivasan S."/>
        </authorList>
    </citation>
    <scope>NUCLEOTIDE SEQUENCE [LARGE SCALE GENOMIC DNA]</scope>
    <source>
        <strain evidence="2">17SD2-17</strain>
    </source>
</reference>
<proteinExistence type="predicted"/>
<dbReference type="KEGG" id="mets:DK389_24520"/>
<sequence length="83" mass="9583">MERSQIRGLARLLLRHPERRDELRRKVTENTQIKELCDAYEAACEAAEYWSRSSDPIAPARADEYRELAAATEEDILHAISLL</sequence>
<dbReference type="Proteomes" id="UP000245926">
    <property type="component" value="Chromosome"/>
</dbReference>